<evidence type="ECO:0000259" key="31">
    <source>
        <dbReference type="PROSITE" id="PS51189"/>
    </source>
</evidence>
<dbReference type="SMART" id="SM00146">
    <property type="entry name" value="PI3Kc"/>
    <property type="match status" value="1"/>
</dbReference>
<keyword evidence="13" id="KW-0418">Kinase</keyword>
<dbReference type="InterPro" id="IPR027417">
    <property type="entry name" value="P-loop_NTPase"/>
</dbReference>
<dbReference type="Pfam" id="PF23593">
    <property type="entry name" value="HEAT_ATR"/>
    <property type="match status" value="1"/>
</dbReference>
<dbReference type="Pfam" id="PF08064">
    <property type="entry name" value="UME"/>
    <property type="match status" value="1"/>
</dbReference>
<dbReference type="GO" id="GO:0004674">
    <property type="term" value="F:protein serine/threonine kinase activity"/>
    <property type="evidence" value="ECO:0007669"/>
    <property type="project" value="UniProtKB-KW"/>
</dbReference>
<dbReference type="Proteomes" id="UP001273166">
    <property type="component" value="Unassembled WGS sequence"/>
</dbReference>
<dbReference type="CDD" id="cd14826">
    <property type="entry name" value="SR_alpha_SRX"/>
    <property type="match status" value="1"/>
</dbReference>
<keyword evidence="10" id="KW-0808">Transferase</keyword>
<keyword evidence="11" id="KW-0547">Nucleotide-binding</keyword>
<evidence type="ECO:0000256" key="20">
    <source>
        <dbReference type="ARBA" id="ARBA00023204"/>
    </source>
</evidence>
<evidence type="ECO:0000256" key="13">
    <source>
        <dbReference type="ARBA" id="ARBA00022777"/>
    </source>
</evidence>
<evidence type="ECO:0000256" key="27">
    <source>
        <dbReference type="ARBA" id="ARBA00071429"/>
    </source>
</evidence>
<name>A0AAJ0H385_9PEZI</name>
<feature type="region of interest" description="Disordered" evidence="29">
    <location>
        <begin position="156"/>
        <end position="253"/>
    </location>
</feature>
<evidence type="ECO:0000256" key="12">
    <source>
        <dbReference type="ARBA" id="ARBA00022763"/>
    </source>
</evidence>
<sequence length="3012" mass="335941">MLDAFEIINASGVVLWSRTYAPVSPAVVNSFISDVFIEEKSTVASAVQGAKDGASAAANPPYRHDQHSLRWTFVKELGIIFVAVYRSLLHLPWIEKLVDNIRAIFVSLYGDQLTRPNTTIVECVKFDEYFDQQLQELEQGSGKSDTRAFKADVIAEDKPPLPPSLAHNQKSNKTSPDSTPIATPTNASRPSTPSPSHLLVAKPGPGGKLSRRARKMQNNNSAPASSGDEGSGRKTKVAKPAKRGRKWDADGLADETDDVQLDYSVPALTSDSEVEAGSKQGAVEEVDASTWGSRTKGKFVLKELGDEVHSILADVDAKKIAEDKTESPSGLVGSGLSAISGLFRNVVGGKVLTKQDLEKAMKGMEEHLLKKNVAREAAVRLCEGVEKELVGVKTGSFESINTRIQKAMEASLTKMLTPTSSLDLLREIDSIASPPATSLRKPRPYVMSIVGVNGVGKSTNLSKICFFLLQNQYKVLIAAGDTFRSGAVEQLAVHVRNLKELTAREGGKVELYQKGYGKDAAAVAKDAVAFAAQEGYDVVLIDTAGRRHNDQRLMSSLEKFAKFAQPDKILMVGEALVGTDSVAQARNFNAAFGSGRSLDGFIISKCDTVGDMVGTLVSIQQQQYGFANSAGPPPSTLAAQLVENISASTKLSRPDETTELKRLFAIIEKVKNDPGCLKTHDERVEHNHLLVYVCGGVFLESLKLDDAFTDREWLRAEALKAINFLQVTINETPTVLKCTTDGKTFLGRGSEPLWLWIMPKLLRMLGHRRCLGISREIEGLCRNLLLLAAQKPGLWDLGRSLMQYLRMNLSAIFGQLNSAISHSGEQPIEIKLPPKAFLESFSDGAPRGCTFALRDPEQAARHAVSLLAIIRATVISKSDSRASLLYGQDLIWLLDNIQSWASTLTSWPTSLGANLDTVLQIAIDLAGAILALVCTDLLQNPSSLLAEDEDGVTLRRVFCLALLWLGRASHDHAPTSRLVASSLIPSAQRLVMENPLVGEGTDLWRSVRLLREATATHPPERPSKETDPTMFVDSELRHQLLRLALRTRSGQPRGPVAKRRKLDDEEPSLLLEVASQLCQSVDASPSSEIEELESRIIDRFPQMDEERQCHLIDLISRIVCAADSTLKLKRTKPQGPLRDNPPPPLPLNRHEAAKSLGIGTFSKVIKLPSFLESRKPRVTAMIVLRRIARHSTDGDLWDLEKPGPGQWCLQSLQSSIRELRIAAGRALSVFISEPPTARFDGEVLKRNRSNALGILKSLSDKEAPNLHETCIMAWGQVGRVVSAEELNLVVIKLVEYLGHRSMLVSGFAFNEVLNLADFRGKSVAQLFQPFWPSLAFSVVKDLVSKPQTARLVADLMQMSVPDLLRMLQEHALPWLVLTKKRDVVQKCAEALGWKETWQLCTDPANLPSILALLLVQDVPDIAGHAMSLLVHVSSHFDRFEFVELLRTDPLMIALELFKAGAEANDARKAKVCQKDKRVKKSHIVGRYLQQHALGLTARLSEVINDTMLSRPPVSEQRRCLGAMEEMVRVCNSYVCIARPQISACLISALASDELRSAAFSCWEAMLTHMEEADVEALIETTFFIIGCYWTSFDMATRKKAKGLISTLLDNHKGIVEIYSNRLPSLSHIPELADLCKAIDTLRPPLDTMGTFAVFSRRLSHENPGVVEQALIELNTFLEKNQGSLQTSAISEQPGPIVPALARSLLDCSAKYSGWDANISRLCAQAIGHMGCLDSNRLETVREQKQFIVQWNFEDAHETTDFVAFMLENVLVKAFLSTTDTKFQGFLSYAMQELLNRTDFKFACACKGQGDKEVLYRKWLAFSESTREVLTPFLSSKFAVAPMPQQTTEYPIFRPGRSYAIWLRALVLDLLRSGQNLFSQALFEPLCRLIKVKDLAVAEFLLPYVVLHVVVGQEHSDEFRNKIAAELVAILEHQPSETASYVEKEEAKLFYQAVFRILDYFMMWLQAGKSRPGMTARGQKWIGWVEYVIGRLDPELISQRAVDCNEYARALFFLEPHIEKREKKAEKEENERILQALQNIYTQIDDPDGLEGVSAHFQHVTLDQQALNHRKAGRWTAAQTWYEIRLAENPEDADIQLDLLTCLKESGQYDVLLNYVEGITVNTVNRIAPFAVEASWATGRWQTLEKYLRLYNAGDVSEVFNLGVGQALLCLRDGDVEKFREHIQMLREKVAGSMTHSATSSLRACHDAMLKCHVLGDLEMIANEKLKGDGDQQAVLTALDRRLEVLGAYVSDKQYLLGIRRAAMELMRPKFGNEDISSQWLSSARLARKSGSMHQSFNAVLHAQQLGDGSAIIEHARLLYKDGHHRKAIQILQHAISTNSFISDSFAALSVPPTSSKGPETQRNLLTARAHLLLAKWLDSTGQTHASALRSQYQQAAKTHPQWERGHYYLGRHYKKVLESEKALKPDDQSDEYLSGEIAKLVIENYLRSLNFGTKYLSQTLPRILTLFLELGAQVDKAPDGKISLSRELHMRRKAILHELYKHFQKHIARLPAYIFYTSLPQIVARIAHPNLEVFKVLEQMILKVVEAHPRQALWSLFPLITVRQSGDRRTRGLQILQAARGISKRVDGSSYDLKQMLRMGEKLAEQLLCACSNGDFPSNKSTTASITRDLNFNHKCTPCPLVVPVEASLTATLPTLTDNVRKHKAFSRDVITIDAFLDHVLVLGSLAKPRKLTARGSDGKLYGLLIKPKDDLRTDQRLMEFNGLINRSLKRDAESSRRQLYIRTYAVTPLNEECGIIEWVDGLKTLRDILLGIYKTQYNIQPNYNEIAAKMKQATLSDANIRIFTEEVLGQYPPVLPEWFIKQFPNPSAWFAARLRYTRSCAVMSMVGTILGLGDRHGENVLLEEGNGGIFHVDFNCLFDKGLTFALPERVPFRLTHNMEAAMGIYRYEGPFRHCSELTLRILRQQEETLMTILEAFIYDPTLDLQKKSKRHYEVVEMRPASVVESIRRKVRGLLPDESIPLGVEGQVEELIKQAVNPRNLAAMYIGWCPFL</sequence>
<dbReference type="CDD" id="cd00892">
    <property type="entry name" value="PIKKc_ATR"/>
    <property type="match status" value="1"/>
</dbReference>
<keyword evidence="14" id="KW-0256">Endoplasmic reticulum</keyword>
<dbReference type="InterPro" id="IPR003593">
    <property type="entry name" value="AAA+_ATPase"/>
</dbReference>
<dbReference type="SMART" id="SM00962">
    <property type="entry name" value="SRP54"/>
    <property type="match status" value="1"/>
</dbReference>
<dbReference type="PANTHER" id="PTHR11139">
    <property type="entry name" value="ATAXIA TELANGIECTASIA MUTATED ATM -RELATED"/>
    <property type="match status" value="1"/>
</dbReference>
<dbReference type="PROSITE" id="PS51189">
    <property type="entry name" value="FAT"/>
    <property type="match status" value="1"/>
</dbReference>
<dbReference type="GO" id="GO:0006281">
    <property type="term" value="P:DNA repair"/>
    <property type="evidence" value="ECO:0007669"/>
    <property type="project" value="UniProtKB-KW"/>
</dbReference>
<keyword evidence="20" id="KW-0234">DNA repair</keyword>
<dbReference type="Gene3D" id="1.25.40.10">
    <property type="entry name" value="Tetratricopeptide repeat domain"/>
    <property type="match status" value="1"/>
</dbReference>
<dbReference type="Gene3D" id="3.40.50.300">
    <property type="entry name" value="P-loop containing nucleotide triphosphate hydrolases"/>
    <property type="match status" value="1"/>
</dbReference>
<dbReference type="InterPro" id="IPR036940">
    <property type="entry name" value="PI3/4_kinase_cat_sf"/>
</dbReference>
<dbReference type="Gene3D" id="3.30.450.60">
    <property type="match status" value="1"/>
</dbReference>
<evidence type="ECO:0000256" key="6">
    <source>
        <dbReference type="ARBA" id="ARBA00011870"/>
    </source>
</evidence>
<dbReference type="RefSeq" id="XP_062726697.1">
    <property type="nucleotide sequence ID" value="XM_062866076.1"/>
</dbReference>
<dbReference type="GO" id="GO:0005525">
    <property type="term" value="F:GTP binding"/>
    <property type="evidence" value="ECO:0007669"/>
    <property type="project" value="UniProtKB-KW"/>
</dbReference>
<evidence type="ECO:0000256" key="21">
    <source>
        <dbReference type="ARBA" id="ARBA00023242"/>
    </source>
</evidence>
<comment type="subcellular location">
    <subcellularLocation>
        <location evidence="2">Endoplasmic reticulum membrane</location>
        <topology evidence="2">Peripheral membrane protein</topology>
        <orientation evidence="2">Cytoplasmic side</orientation>
    </subcellularLocation>
    <subcellularLocation>
        <location evidence="1">Nucleus</location>
    </subcellularLocation>
</comment>
<keyword evidence="9" id="KW-0723">Serine/threonine-protein kinase</keyword>
<dbReference type="InterPro" id="IPR036225">
    <property type="entry name" value="SRP/SRP_N"/>
</dbReference>
<dbReference type="GO" id="GO:0005785">
    <property type="term" value="C:signal recognition particle receptor complex"/>
    <property type="evidence" value="ECO:0007669"/>
    <property type="project" value="InterPro"/>
</dbReference>
<dbReference type="FunFam" id="3.30.450.60:FF:000023">
    <property type="entry name" value="Signal sequence receptor alpha subunit"/>
    <property type="match status" value="1"/>
</dbReference>
<dbReference type="FunFam" id="1.10.1070.11:FF:000031">
    <property type="entry name" value="Phosphatidyl inositol 3-kinase"/>
    <property type="match status" value="1"/>
</dbReference>
<gene>
    <name evidence="33" type="ORF">B0T15DRAFT_482089</name>
</gene>
<evidence type="ECO:0000256" key="11">
    <source>
        <dbReference type="ARBA" id="ARBA00022741"/>
    </source>
</evidence>
<comment type="subunit">
    <text evidence="5">Associates with DNA double-strand breaks.</text>
</comment>
<dbReference type="SMART" id="SM00802">
    <property type="entry name" value="UME"/>
    <property type="match status" value="1"/>
</dbReference>
<dbReference type="Pfam" id="PF02881">
    <property type="entry name" value="SRP54_N"/>
    <property type="match status" value="1"/>
</dbReference>
<dbReference type="GO" id="GO:0006886">
    <property type="term" value="P:intracellular protein transport"/>
    <property type="evidence" value="ECO:0007669"/>
    <property type="project" value="InterPro"/>
</dbReference>
<dbReference type="Pfam" id="PF25030">
    <property type="entry name" value="M-HEAT_ATR"/>
    <property type="match status" value="1"/>
</dbReference>
<evidence type="ECO:0000256" key="10">
    <source>
        <dbReference type="ARBA" id="ARBA00022679"/>
    </source>
</evidence>
<comment type="similarity">
    <text evidence="4">Belongs to the PI3/PI4-kinase family. ATM subfamily.</text>
</comment>
<keyword evidence="21" id="KW-0539">Nucleus</keyword>
<keyword evidence="34" id="KW-1185">Reference proteome</keyword>
<evidence type="ECO:0000256" key="28">
    <source>
        <dbReference type="ARBA" id="ARBA00081194"/>
    </source>
</evidence>
<dbReference type="InterPro" id="IPR016024">
    <property type="entry name" value="ARM-type_fold"/>
</dbReference>
<evidence type="ECO:0000256" key="7">
    <source>
        <dbReference type="ARBA" id="ARBA00012513"/>
    </source>
</evidence>
<evidence type="ECO:0000256" key="16">
    <source>
        <dbReference type="ARBA" id="ARBA00022853"/>
    </source>
</evidence>
<dbReference type="SUPFAM" id="SSF48452">
    <property type="entry name" value="TPR-like"/>
    <property type="match status" value="1"/>
</dbReference>
<dbReference type="FunFam" id="3.30.1010.10:FF:000017">
    <property type="entry name" value="Inositol kinase kinase (UvsB)"/>
    <property type="match status" value="1"/>
</dbReference>
<dbReference type="InterPro" id="IPR058681">
    <property type="entry name" value="HEAT_MEC1_N"/>
</dbReference>
<evidence type="ECO:0000256" key="22">
    <source>
        <dbReference type="ARBA" id="ARBA00023254"/>
    </source>
</evidence>
<evidence type="ECO:0000256" key="18">
    <source>
        <dbReference type="ARBA" id="ARBA00023136"/>
    </source>
</evidence>
<feature type="compositionally biased region" description="Polar residues" evidence="29">
    <location>
        <begin position="166"/>
        <end position="195"/>
    </location>
</feature>
<comment type="similarity">
    <text evidence="3">Belongs to the GTP-binding SRP family.</text>
</comment>
<dbReference type="EC" id="2.7.11.1" evidence="7"/>
<dbReference type="SUPFAM" id="SSF64356">
    <property type="entry name" value="SNARE-like"/>
    <property type="match status" value="1"/>
</dbReference>
<dbReference type="SUPFAM" id="SSF47364">
    <property type="entry name" value="Domain of the SRP/SRP receptor G-proteins"/>
    <property type="match status" value="1"/>
</dbReference>
<dbReference type="InterPro" id="IPR011990">
    <property type="entry name" value="TPR-like_helical_dom_sf"/>
</dbReference>
<dbReference type="GeneID" id="87884905"/>
<dbReference type="InterPro" id="IPR056802">
    <property type="entry name" value="ATR-like_M-HEAT"/>
</dbReference>
<dbReference type="Pfam" id="PF00448">
    <property type="entry name" value="SRP54"/>
    <property type="match status" value="1"/>
</dbReference>
<evidence type="ECO:0000256" key="5">
    <source>
        <dbReference type="ARBA" id="ARBA00011370"/>
    </source>
</evidence>
<keyword evidence="15" id="KW-0067">ATP-binding</keyword>
<dbReference type="Gene3D" id="1.20.120.140">
    <property type="entry name" value="Signal recognition particle SRP54, nucleotide-binding domain"/>
    <property type="match status" value="1"/>
</dbReference>
<evidence type="ECO:0000256" key="26">
    <source>
        <dbReference type="ARBA" id="ARBA00033001"/>
    </source>
</evidence>
<evidence type="ECO:0000256" key="25">
    <source>
        <dbReference type="ARBA" id="ARBA00030459"/>
    </source>
</evidence>
<dbReference type="Pfam" id="PF00454">
    <property type="entry name" value="PI3_PI4_kinase"/>
    <property type="match status" value="1"/>
</dbReference>
<evidence type="ECO:0000256" key="4">
    <source>
        <dbReference type="ARBA" id="ARBA00010769"/>
    </source>
</evidence>
<keyword evidence="12" id="KW-0227">DNA damage</keyword>
<dbReference type="SMART" id="SM01343">
    <property type="entry name" value="FATC"/>
    <property type="match status" value="1"/>
</dbReference>
<evidence type="ECO:0000256" key="3">
    <source>
        <dbReference type="ARBA" id="ARBA00008531"/>
    </source>
</evidence>
<dbReference type="SUPFAM" id="SSF52540">
    <property type="entry name" value="P-loop containing nucleoside triphosphate hydrolases"/>
    <property type="match status" value="1"/>
</dbReference>
<dbReference type="GO" id="GO:0005634">
    <property type="term" value="C:nucleus"/>
    <property type="evidence" value="ECO:0007669"/>
    <property type="project" value="UniProtKB-SubCell"/>
</dbReference>
<dbReference type="Pfam" id="PF02259">
    <property type="entry name" value="FAT"/>
    <property type="match status" value="1"/>
</dbReference>
<dbReference type="GO" id="GO:0000077">
    <property type="term" value="P:DNA damage checkpoint signaling"/>
    <property type="evidence" value="ECO:0007669"/>
    <property type="project" value="TreeGrafter"/>
</dbReference>
<dbReference type="GO" id="GO:0005524">
    <property type="term" value="F:ATP binding"/>
    <property type="evidence" value="ECO:0007669"/>
    <property type="project" value="UniProtKB-KW"/>
</dbReference>
<comment type="function">
    <text evidence="23">Serine/threonine protein kinase which activates checkpoint signaling upon genotoxic stresses such as ionizing radiation (IR), ultraviolet light (UV), or DNA replication stalling, thereby acting as a DNA damage sensor. Recognizes the substrate consensus sequence [ST]-Q. Phosphorylates histone H2A to form H2AS128ph (gamma-H2A) at sites of DNA damage, involved in the regulation of DNA damage response mechanism. Required for the control of telomere length and genome stability.</text>
</comment>
<keyword evidence="22" id="KW-0469">Meiosis</keyword>
<evidence type="ECO:0000256" key="15">
    <source>
        <dbReference type="ARBA" id="ARBA00022840"/>
    </source>
</evidence>
<keyword evidence="19" id="KW-0675">Receptor</keyword>
<evidence type="ECO:0000256" key="2">
    <source>
        <dbReference type="ARBA" id="ARBA00004397"/>
    </source>
</evidence>
<comment type="subunit">
    <text evidence="6">Heterodimer of an alpha and a beta chain.</text>
</comment>
<dbReference type="InterPro" id="IPR011012">
    <property type="entry name" value="Longin-like_dom_sf"/>
</dbReference>
<dbReference type="InterPro" id="IPR050517">
    <property type="entry name" value="DDR_Repair_Kinase"/>
</dbReference>
<feature type="domain" description="FATC" evidence="32">
    <location>
        <begin position="2980"/>
        <end position="3012"/>
    </location>
</feature>
<dbReference type="InterPro" id="IPR003151">
    <property type="entry name" value="PIK-rel_kinase_FAT"/>
</dbReference>
<dbReference type="GO" id="GO:0003924">
    <property type="term" value="F:GTPase activity"/>
    <property type="evidence" value="ECO:0007669"/>
    <property type="project" value="InterPro"/>
</dbReference>
<evidence type="ECO:0000313" key="34">
    <source>
        <dbReference type="Proteomes" id="UP001273166"/>
    </source>
</evidence>
<dbReference type="SUPFAM" id="SSF48371">
    <property type="entry name" value="ARM repeat"/>
    <property type="match status" value="1"/>
</dbReference>
<evidence type="ECO:0000256" key="9">
    <source>
        <dbReference type="ARBA" id="ARBA00022527"/>
    </source>
</evidence>
<dbReference type="InterPro" id="IPR007222">
    <property type="entry name" value="Sig_recog_particle_rcpt_asu_N"/>
</dbReference>
<dbReference type="SMART" id="SM00382">
    <property type="entry name" value="AAA"/>
    <property type="match status" value="1"/>
</dbReference>
<evidence type="ECO:0000259" key="32">
    <source>
        <dbReference type="PROSITE" id="PS51190"/>
    </source>
</evidence>
<dbReference type="GO" id="GO:0005047">
    <property type="term" value="F:signal recognition particle binding"/>
    <property type="evidence" value="ECO:0007669"/>
    <property type="project" value="InterPro"/>
</dbReference>
<dbReference type="Gene3D" id="1.10.1070.11">
    <property type="entry name" value="Phosphatidylinositol 3-/4-kinase, catalytic domain"/>
    <property type="match status" value="1"/>
</dbReference>
<dbReference type="InterPro" id="IPR013822">
    <property type="entry name" value="Signal_recog_particl_SRP54_hlx"/>
</dbReference>
<reference evidence="33" key="1">
    <citation type="journal article" date="2023" name="Mol. Phylogenet. Evol.">
        <title>Genome-scale phylogeny and comparative genomics of the fungal order Sordariales.</title>
        <authorList>
            <person name="Hensen N."/>
            <person name="Bonometti L."/>
            <person name="Westerberg I."/>
            <person name="Brannstrom I.O."/>
            <person name="Guillou S."/>
            <person name="Cros-Aarteil S."/>
            <person name="Calhoun S."/>
            <person name="Haridas S."/>
            <person name="Kuo A."/>
            <person name="Mondo S."/>
            <person name="Pangilinan J."/>
            <person name="Riley R."/>
            <person name="LaButti K."/>
            <person name="Andreopoulos B."/>
            <person name="Lipzen A."/>
            <person name="Chen C."/>
            <person name="Yan M."/>
            <person name="Daum C."/>
            <person name="Ng V."/>
            <person name="Clum A."/>
            <person name="Steindorff A."/>
            <person name="Ohm R.A."/>
            <person name="Martin F."/>
            <person name="Silar P."/>
            <person name="Natvig D.O."/>
            <person name="Lalanne C."/>
            <person name="Gautier V."/>
            <person name="Ament-Velasquez S.L."/>
            <person name="Kruys A."/>
            <person name="Hutchinson M.I."/>
            <person name="Powell A.J."/>
            <person name="Barry K."/>
            <person name="Miller A.N."/>
            <person name="Grigoriev I.V."/>
            <person name="Debuchy R."/>
            <person name="Gladieux P."/>
            <person name="Hiltunen Thoren M."/>
            <person name="Johannesson H."/>
        </authorList>
    </citation>
    <scope>NUCLEOTIDE SEQUENCE</scope>
    <source>
        <strain evidence="33">CBS 333.67</strain>
    </source>
</reference>
<dbReference type="Pfam" id="PF02260">
    <property type="entry name" value="FATC"/>
    <property type="match status" value="1"/>
</dbReference>
<dbReference type="InterPro" id="IPR014009">
    <property type="entry name" value="PIK_FAT"/>
</dbReference>
<dbReference type="FunFam" id="1.20.120.140:FF:000009">
    <property type="entry name" value="Signal sequence receptor alpha subunit"/>
    <property type="match status" value="1"/>
</dbReference>
<dbReference type="SMART" id="SM00963">
    <property type="entry name" value="SRP54_N"/>
    <property type="match status" value="1"/>
</dbReference>
<keyword evidence="17" id="KW-0342">GTP-binding</keyword>
<dbReference type="FunFam" id="3.40.50.300:FF:000566">
    <property type="entry name" value="Signal recognition particle receptor subunit alpha"/>
    <property type="match status" value="1"/>
</dbReference>
<dbReference type="GO" id="GO:0000723">
    <property type="term" value="P:telomere maintenance"/>
    <property type="evidence" value="ECO:0007669"/>
    <property type="project" value="TreeGrafter"/>
</dbReference>
<dbReference type="InterPro" id="IPR042101">
    <property type="entry name" value="SRP54_N_sf"/>
</dbReference>
<dbReference type="PROSITE" id="PS50290">
    <property type="entry name" value="PI3_4_KINASE_3"/>
    <property type="match status" value="1"/>
</dbReference>
<evidence type="ECO:0000256" key="17">
    <source>
        <dbReference type="ARBA" id="ARBA00023134"/>
    </source>
</evidence>
<evidence type="ECO:0000256" key="14">
    <source>
        <dbReference type="ARBA" id="ARBA00022824"/>
    </source>
</evidence>
<dbReference type="GO" id="GO:0006614">
    <property type="term" value="P:SRP-dependent cotranslational protein targeting to membrane"/>
    <property type="evidence" value="ECO:0007669"/>
    <property type="project" value="InterPro"/>
</dbReference>
<dbReference type="InterPro" id="IPR003152">
    <property type="entry name" value="FATC_dom"/>
</dbReference>
<evidence type="ECO:0000256" key="19">
    <source>
        <dbReference type="ARBA" id="ARBA00023170"/>
    </source>
</evidence>
<dbReference type="Pfam" id="PF04086">
    <property type="entry name" value="SRP-alpha_N"/>
    <property type="match status" value="1"/>
</dbReference>
<dbReference type="InterPro" id="IPR012993">
    <property type="entry name" value="UME"/>
</dbReference>
<keyword evidence="16" id="KW-0156">Chromatin regulator</keyword>
<dbReference type="Gene3D" id="3.30.1010.10">
    <property type="entry name" value="Phosphatidylinositol 3-kinase Catalytic Subunit, Chain A, domain 4"/>
    <property type="match status" value="1"/>
</dbReference>
<evidence type="ECO:0000259" key="30">
    <source>
        <dbReference type="PROSITE" id="PS50290"/>
    </source>
</evidence>
<evidence type="ECO:0000256" key="24">
    <source>
        <dbReference type="ARBA" id="ARBA00029679"/>
    </source>
</evidence>
<dbReference type="Pfam" id="PF25385">
    <property type="entry name" value="HEAT_MEC1_N"/>
    <property type="match status" value="1"/>
</dbReference>
<dbReference type="InterPro" id="IPR000403">
    <property type="entry name" value="PI3/4_kinase_cat_dom"/>
</dbReference>
<feature type="compositionally biased region" description="Basic residues" evidence="29">
    <location>
        <begin position="233"/>
        <end position="245"/>
    </location>
</feature>
<feature type="domain" description="FAT" evidence="31">
    <location>
        <begin position="1995"/>
        <end position="2562"/>
    </location>
</feature>
<dbReference type="EMBL" id="JAUDZG010000001">
    <property type="protein sequence ID" value="KAK3310917.1"/>
    <property type="molecule type" value="Genomic_DNA"/>
</dbReference>
<reference evidence="33" key="2">
    <citation type="submission" date="2023-06" db="EMBL/GenBank/DDBJ databases">
        <authorList>
            <consortium name="Lawrence Berkeley National Laboratory"/>
            <person name="Mondo S.J."/>
            <person name="Hensen N."/>
            <person name="Bonometti L."/>
            <person name="Westerberg I."/>
            <person name="Brannstrom I.O."/>
            <person name="Guillou S."/>
            <person name="Cros-Aarteil S."/>
            <person name="Calhoun S."/>
            <person name="Haridas S."/>
            <person name="Kuo A."/>
            <person name="Pangilinan J."/>
            <person name="Riley R."/>
            <person name="Labutti K."/>
            <person name="Andreopoulos B."/>
            <person name="Lipzen A."/>
            <person name="Chen C."/>
            <person name="Yanf M."/>
            <person name="Daum C."/>
            <person name="Ng V."/>
            <person name="Clum A."/>
            <person name="Steindorff A."/>
            <person name="Ohm R."/>
            <person name="Martin F."/>
            <person name="Silar P."/>
            <person name="Natvig D."/>
            <person name="Lalanne C."/>
            <person name="Gautier V."/>
            <person name="Ament-Velasquez S.L."/>
            <person name="Kruys A."/>
            <person name="Hutchinson M.I."/>
            <person name="Powell A.J."/>
            <person name="Barry K."/>
            <person name="Miller A.N."/>
            <person name="Grigoriev I.V."/>
            <person name="Debuchy R."/>
            <person name="Gladieux P."/>
            <person name="Thoren M.H."/>
            <person name="Johannesson H."/>
        </authorList>
    </citation>
    <scope>NUCLEOTIDE SEQUENCE</scope>
    <source>
        <strain evidence="33">CBS 333.67</strain>
    </source>
</reference>
<dbReference type="PROSITE" id="PS51190">
    <property type="entry name" value="FATC"/>
    <property type="match status" value="1"/>
</dbReference>
<dbReference type="SUPFAM" id="SSF56112">
    <property type="entry name" value="Protein kinase-like (PK-like)"/>
    <property type="match status" value="1"/>
</dbReference>
<feature type="domain" description="PI3K/PI4K catalytic" evidence="30">
    <location>
        <begin position="2676"/>
        <end position="2996"/>
    </location>
</feature>
<dbReference type="GO" id="GO:0005694">
    <property type="term" value="C:chromosome"/>
    <property type="evidence" value="ECO:0007669"/>
    <property type="project" value="TreeGrafter"/>
</dbReference>
<dbReference type="InterPro" id="IPR000897">
    <property type="entry name" value="SRP54_GTPase_dom"/>
</dbReference>
<evidence type="ECO:0000256" key="8">
    <source>
        <dbReference type="ARBA" id="ARBA00021345"/>
    </source>
</evidence>
<keyword evidence="18" id="KW-0472">Membrane</keyword>
<evidence type="ECO:0000256" key="29">
    <source>
        <dbReference type="SAM" id="MobiDB-lite"/>
    </source>
</evidence>
<organism evidence="33 34">
    <name type="scientific">Chaetomium strumarium</name>
    <dbReference type="NCBI Taxonomy" id="1170767"/>
    <lineage>
        <taxon>Eukaryota</taxon>
        <taxon>Fungi</taxon>
        <taxon>Dikarya</taxon>
        <taxon>Ascomycota</taxon>
        <taxon>Pezizomycotina</taxon>
        <taxon>Sordariomycetes</taxon>
        <taxon>Sordariomycetidae</taxon>
        <taxon>Sordariales</taxon>
        <taxon>Chaetomiaceae</taxon>
        <taxon>Chaetomium</taxon>
    </lineage>
</organism>
<comment type="caution">
    <text evidence="33">The sequence shown here is derived from an EMBL/GenBank/DDBJ whole genome shotgun (WGS) entry which is preliminary data.</text>
</comment>
<protein>
    <recommendedName>
        <fullName evidence="8">Serine/threonine-protein kinase MEC1</fullName>
        <ecNumber evidence="7">2.7.11.1</ecNumber>
    </recommendedName>
    <alternativeName>
        <fullName evidence="26">ATR homolog</fullName>
    </alternativeName>
    <alternativeName>
        <fullName evidence="25">DNA-damage checkpoint kinase MEC1</fullName>
    </alternativeName>
    <alternativeName>
        <fullName evidence="28">Docking protein alpha</fullName>
    </alternativeName>
    <alternativeName>
        <fullName evidence="24">Mitosis entry checkpoint protein 1</fullName>
    </alternativeName>
    <alternativeName>
        <fullName evidence="27">Signal recognition particle receptor subunit alpha homolog</fullName>
    </alternativeName>
</protein>
<proteinExistence type="inferred from homology"/>
<dbReference type="InterPro" id="IPR011009">
    <property type="entry name" value="Kinase-like_dom_sf"/>
</dbReference>
<accession>A0AAJ0H385</accession>
<evidence type="ECO:0000256" key="23">
    <source>
        <dbReference type="ARBA" id="ARBA00025079"/>
    </source>
</evidence>
<dbReference type="PANTHER" id="PTHR11139:SF125">
    <property type="entry name" value="SERINE_THREONINE-PROTEIN KINASE MEC1"/>
    <property type="match status" value="1"/>
</dbReference>
<evidence type="ECO:0000256" key="1">
    <source>
        <dbReference type="ARBA" id="ARBA00004123"/>
    </source>
</evidence>
<dbReference type="InterPro" id="IPR057564">
    <property type="entry name" value="HEAT_ATR"/>
</dbReference>
<evidence type="ECO:0000313" key="33">
    <source>
        <dbReference type="EMBL" id="KAK3310917.1"/>
    </source>
</evidence>